<keyword evidence="4" id="KW-0732">Signal</keyword>
<sequence>MKLNEHMLIWTSASVKLMDVRHIKITSDGELRSYLLPANGFLFAIRGSAQITLDDVDYAVSGMFVLHGGKGMCLDIQPKEGRFEYYLILYKAWIPPQTSPEIRSIMTAGNPLQIQYGYAPLYPLSLYDKLERTAQEWLTPGDLELLHARTLFYQFVYELVSQLREQDVRILRADPAEQLLKYLHEHYTEPLTMELLASMLDCSPSHLSRMFKQRTACSPIEYMIRLRITRAKSLLENTEATLQEIALNIGYTDVYYFSRIFKKQTGQSPVHYRQTCHDSNTKQHNPSLMLRSSIVPNKLRRYINKRSDNHYQYTNKGAFELIRNRKQSTALTLLLSFTLLLSACSGSVNNTNSVANSGSASSAAVSGSNGQADTNQNPTASAMVTYTGADGEVEIPRNPQRIVVLTHAYVGYFMALGINPVGAPTMTMGNPYYKGQIDDVEDIGSPGAFDVEKIITLNPDLIIAIKGTDKLEEMSKIAPVVTIEYGKKNYKEQLLEFGKLTNRIDKAQQWVDAWEEKIAEHKPQVLKAVGDQTVSVLSQYDKSVYVYGEGYGRGTEILYDEFGLQAPPAFDLKLGWADISLEKLPEFAGDYIFTSPDATGSADTSPMYNSDLWNGLPAIKNNRVFYLDKDSAAFNDPITLEAMLPIIVDSLTSAAGRTTDHK</sequence>
<dbReference type="OrthoDB" id="2241086at2"/>
<dbReference type="PANTHER" id="PTHR30532:SF26">
    <property type="entry name" value="IRON(3+)-HYDROXAMATE-BINDING PROTEIN FHUD"/>
    <property type="match status" value="1"/>
</dbReference>
<evidence type="ECO:0000256" key="3">
    <source>
        <dbReference type="ARBA" id="ARBA00022448"/>
    </source>
</evidence>
<dbReference type="AlphaFoldDB" id="A0A1I1XPM6"/>
<comment type="similarity">
    <text evidence="2">Belongs to the bacterial solute-binding protein 8 family.</text>
</comment>
<evidence type="ECO:0000313" key="11">
    <source>
        <dbReference type="EMBL" id="SFE09191.1"/>
    </source>
</evidence>
<comment type="subcellular location">
    <subcellularLocation>
        <location evidence="1">Cell envelope</location>
    </subcellularLocation>
</comment>
<accession>A0A1I1XPM6</accession>
<evidence type="ECO:0000259" key="10">
    <source>
        <dbReference type="PROSITE" id="PS50983"/>
    </source>
</evidence>
<dbReference type="Pfam" id="PF01497">
    <property type="entry name" value="Peripla_BP_2"/>
    <property type="match status" value="1"/>
</dbReference>
<evidence type="ECO:0000259" key="9">
    <source>
        <dbReference type="PROSITE" id="PS01124"/>
    </source>
</evidence>
<dbReference type="RefSeq" id="WP_052736907.1">
    <property type="nucleotide sequence ID" value="NZ_FONN01000001.1"/>
</dbReference>
<dbReference type="PRINTS" id="PR00032">
    <property type="entry name" value="HTHARAC"/>
</dbReference>
<evidence type="ECO:0000256" key="4">
    <source>
        <dbReference type="ARBA" id="ARBA00022729"/>
    </source>
</evidence>
<dbReference type="PROSITE" id="PS01124">
    <property type="entry name" value="HTH_ARAC_FAMILY_2"/>
    <property type="match status" value="1"/>
</dbReference>
<keyword evidence="5" id="KW-0805">Transcription regulation</keyword>
<evidence type="ECO:0000256" key="6">
    <source>
        <dbReference type="ARBA" id="ARBA00023125"/>
    </source>
</evidence>
<dbReference type="SMART" id="SM00342">
    <property type="entry name" value="HTH_ARAC"/>
    <property type="match status" value="1"/>
</dbReference>
<keyword evidence="6" id="KW-0238">DNA-binding</keyword>
<feature type="region of interest" description="Disordered" evidence="8">
    <location>
        <begin position="355"/>
        <end position="378"/>
    </location>
</feature>
<evidence type="ECO:0000313" key="12">
    <source>
        <dbReference type="Proteomes" id="UP000183410"/>
    </source>
</evidence>
<dbReference type="PROSITE" id="PS00041">
    <property type="entry name" value="HTH_ARAC_FAMILY_1"/>
    <property type="match status" value="1"/>
</dbReference>
<keyword evidence="3" id="KW-0813">Transport</keyword>
<feature type="compositionally biased region" description="Low complexity" evidence="8">
    <location>
        <begin position="355"/>
        <end position="370"/>
    </location>
</feature>
<dbReference type="InterPro" id="IPR018062">
    <property type="entry name" value="HTH_AraC-typ_CS"/>
</dbReference>
<proteinExistence type="inferred from homology"/>
<keyword evidence="7" id="KW-0804">Transcription</keyword>
<protein>
    <submittedName>
        <fullName evidence="11">Iron complex transport system substrate-binding protein</fullName>
    </submittedName>
</protein>
<feature type="domain" description="HTH araC/xylS-type" evidence="9">
    <location>
        <begin position="177"/>
        <end position="275"/>
    </location>
</feature>
<dbReference type="Proteomes" id="UP000183410">
    <property type="component" value="Unassembled WGS sequence"/>
</dbReference>
<dbReference type="GO" id="GO:0030288">
    <property type="term" value="C:outer membrane-bounded periplasmic space"/>
    <property type="evidence" value="ECO:0007669"/>
    <property type="project" value="TreeGrafter"/>
</dbReference>
<name>A0A1I1XPM6_9BACL</name>
<dbReference type="Gene3D" id="3.40.50.1980">
    <property type="entry name" value="Nitrogenase molybdenum iron protein domain"/>
    <property type="match status" value="2"/>
</dbReference>
<keyword evidence="12" id="KW-1185">Reference proteome</keyword>
<feature type="domain" description="Fe/B12 periplasmic-binding" evidence="10">
    <location>
        <begin position="401"/>
        <end position="655"/>
    </location>
</feature>
<dbReference type="InterPro" id="IPR051313">
    <property type="entry name" value="Bact_iron-sidero_bind"/>
</dbReference>
<dbReference type="GO" id="GO:0043565">
    <property type="term" value="F:sequence-specific DNA binding"/>
    <property type="evidence" value="ECO:0007669"/>
    <property type="project" value="InterPro"/>
</dbReference>
<dbReference type="Gene3D" id="1.10.10.60">
    <property type="entry name" value="Homeodomain-like"/>
    <property type="match status" value="2"/>
</dbReference>
<dbReference type="InterPro" id="IPR002491">
    <property type="entry name" value="ABC_transptr_periplasmic_BD"/>
</dbReference>
<dbReference type="InterPro" id="IPR020449">
    <property type="entry name" value="Tscrpt_reg_AraC-type_HTH"/>
</dbReference>
<dbReference type="SUPFAM" id="SSF46689">
    <property type="entry name" value="Homeodomain-like"/>
    <property type="match status" value="2"/>
</dbReference>
<dbReference type="CDD" id="cd01138">
    <property type="entry name" value="FeuA"/>
    <property type="match status" value="1"/>
</dbReference>
<dbReference type="EMBL" id="FONN01000001">
    <property type="protein sequence ID" value="SFE09191.1"/>
    <property type="molecule type" value="Genomic_DNA"/>
</dbReference>
<dbReference type="InterPro" id="IPR009057">
    <property type="entry name" value="Homeodomain-like_sf"/>
</dbReference>
<dbReference type="GO" id="GO:1901678">
    <property type="term" value="P:iron coordination entity transport"/>
    <property type="evidence" value="ECO:0007669"/>
    <property type="project" value="UniProtKB-ARBA"/>
</dbReference>
<gene>
    <name evidence="11" type="ORF">SAMN04487969_1012</name>
</gene>
<dbReference type="PANTHER" id="PTHR30532">
    <property type="entry name" value="IRON III DICITRATE-BINDING PERIPLASMIC PROTEIN"/>
    <property type="match status" value="1"/>
</dbReference>
<dbReference type="Pfam" id="PF12833">
    <property type="entry name" value="HTH_18"/>
    <property type="match status" value="1"/>
</dbReference>
<evidence type="ECO:0000256" key="1">
    <source>
        <dbReference type="ARBA" id="ARBA00004196"/>
    </source>
</evidence>
<organism evidence="11 12">
    <name type="scientific">Paenibacillus algorifonticola</name>
    <dbReference type="NCBI Taxonomy" id="684063"/>
    <lineage>
        <taxon>Bacteria</taxon>
        <taxon>Bacillati</taxon>
        <taxon>Bacillota</taxon>
        <taxon>Bacilli</taxon>
        <taxon>Bacillales</taxon>
        <taxon>Paenibacillaceae</taxon>
        <taxon>Paenibacillus</taxon>
    </lineage>
</organism>
<dbReference type="SUPFAM" id="SSF53807">
    <property type="entry name" value="Helical backbone' metal receptor"/>
    <property type="match status" value="1"/>
</dbReference>
<dbReference type="GO" id="GO:0003700">
    <property type="term" value="F:DNA-binding transcription factor activity"/>
    <property type="evidence" value="ECO:0007669"/>
    <property type="project" value="InterPro"/>
</dbReference>
<evidence type="ECO:0000256" key="8">
    <source>
        <dbReference type="SAM" id="MobiDB-lite"/>
    </source>
</evidence>
<reference evidence="12" key="1">
    <citation type="submission" date="2016-10" db="EMBL/GenBank/DDBJ databases">
        <authorList>
            <person name="Varghese N."/>
            <person name="Submissions S."/>
        </authorList>
    </citation>
    <scope>NUCLEOTIDE SEQUENCE [LARGE SCALE GENOMIC DNA]</scope>
    <source>
        <strain evidence="12">CGMCC 1.10223</strain>
    </source>
</reference>
<evidence type="ECO:0000256" key="7">
    <source>
        <dbReference type="ARBA" id="ARBA00023163"/>
    </source>
</evidence>
<evidence type="ECO:0000256" key="5">
    <source>
        <dbReference type="ARBA" id="ARBA00023015"/>
    </source>
</evidence>
<dbReference type="InterPro" id="IPR018060">
    <property type="entry name" value="HTH_AraC"/>
</dbReference>
<dbReference type="PROSITE" id="PS50983">
    <property type="entry name" value="FE_B12_PBP"/>
    <property type="match status" value="1"/>
</dbReference>
<evidence type="ECO:0000256" key="2">
    <source>
        <dbReference type="ARBA" id="ARBA00008814"/>
    </source>
</evidence>